<evidence type="ECO:0000256" key="1">
    <source>
        <dbReference type="ARBA" id="ARBA00008779"/>
    </source>
</evidence>
<dbReference type="AlphaFoldDB" id="A0A5C5XY56"/>
<dbReference type="Proteomes" id="UP000318053">
    <property type="component" value="Unassembled WGS sequence"/>
</dbReference>
<dbReference type="EMBL" id="SJPK01000004">
    <property type="protein sequence ID" value="TWT67263.1"/>
    <property type="molecule type" value="Genomic_DNA"/>
</dbReference>
<organism evidence="4 5">
    <name type="scientific">Allorhodopirellula solitaria</name>
    <dbReference type="NCBI Taxonomy" id="2527987"/>
    <lineage>
        <taxon>Bacteria</taxon>
        <taxon>Pseudomonadati</taxon>
        <taxon>Planctomycetota</taxon>
        <taxon>Planctomycetia</taxon>
        <taxon>Pirellulales</taxon>
        <taxon>Pirellulaceae</taxon>
        <taxon>Allorhodopirellula</taxon>
    </lineage>
</organism>
<evidence type="ECO:0000313" key="4">
    <source>
        <dbReference type="EMBL" id="TWT67263.1"/>
    </source>
</evidence>
<comment type="caution">
    <text evidence="4">The sequence shown here is derived from an EMBL/GenBank/DDBJ whole genome shotgun (WGS) entry which is preliminary data.</text>
</comment>
<dbReference type="InterPro" id="IPR017850">
    <property type="entry name" value="Alkaline_phosphatase_core_sf"/>
</dbReference>
<dbReference type="SUPFAM" id="SSF53649">
    <property type="entry name" value="Alkaline phosphatase-like"/>
    <property type="match status" value="1"/>
</dbReference>
<evidence type="ECO:0000256" key="2">
    <source>
        <dbReference type="SAM" id="SignalP"/>
    </source>
</evidence>
<sequence precursor="true">MKRPSVFHAVICIAWTVTLCAQALRMEVFAAMVTEMDMAIGRVVSALEDAGSIDNTLLVFVSDNGGSNEGLLQTRSIRHRT</sequence>
<accession>A0A5C5XY56</accession>
<dbReference type="EC" id="3.1.6.1" evidence="4"/>
<gene>
    <name evidence="4" type="primary">atsA_29</name>
    <name evidence="4" type="ORF">CA85_21130</name>
</gene>
<keyword evidence="4" id="KW-0378">Hydrolase</keyword>
<protein>
    <submittedName>
        <fullName evidence="4">Arylsulfatase</fullName>
        <ecNumber evidence="4">3.1.6.1</ecNumber>
    </submittedName>
</protein>
<feature type="chain" id="PRO_5023061436" evidence="2">
    <location>
        <begin position="31"/>
        <end position="81"/>
    </location>
</feature>
<dbReference type="PANTHER" id="PTHR42693">
    <property type="entry name" value="ARYLSULFATASE FAMILY MEMBER"/>
    <property type="match status" value="1"/>
</dbReference>
<feature type="signal peptide" evidence="2">
    <location>
        <begin position="1"/>
        <end position="30"/>
    </location>
</feature>
<dbReference type="Pfam" id="PF00884">
    <property type="entry name" value="Sulfatase"/>
    <property type="match status" value="1"/>
</dbReference>
<dbReference type="RefSeq" id="WP_146391178.1">
    <property type="nucleotide sequence ID" value="NZ_SJPK01000004.1"/>
</dbReference>
<dbReference type="InterPro" id="IPR050738">
    <property type="entry name" value="Sulfatase"/>
</dbReference>
<dbReference type="InterPro" id="IPR000917">
    <property type="entry name" value="Sulfatase_N"/>
</dbReference>
<evidence type="ECO:0000259" key="3">
    <source>
        <dbReference type="Pfam" id="PF00884"/>
    </source>
</evidence>
<evidence type="ECO:0000313" key="5">
    <source>
        <dbReference type="Proteomes" id="UP000318053"/>
    </source>
</evidence>
<dbReference type="PANTHER" id="PTHR42693:SF33">
    <property type="entry name" value="ARYLSULFATASE"/>
    <property type="match status" value="1"/>
</dbReference>
<reference evidence="4 5" key="1">
    <citation type="submission" date="2019-02" db="EMBL/GenBank/DDBJ databases">
        <title>Deep-cultivation of Planctomycetes and their phenomic and genomic characterization uncovers novel biology.</title>
        <authorList>
            <person name="Wiegand S."/>
            <person name="Jogler M."/>
            <person name="Boedeker C."/>
            <person name="Pinto D."/>
            <person name="Vollmers J."/>
            <person name="Rivas-Marin E."/>
            <person name="Kohn T."/>
            <person name="Peeters S.H."/>
            <person name="Heuer A."/>
            <person name="Rast P."/>
            <person name="Oberbeckmann S."/>
            <person name="Bunk B."/>
            <person name="Jeske O."/>
            <person name="Meyerdierks A."/>
            <person name="Storesund J.E."/>
            <person name="Kallscheuer N."/>
            <person name="Luecker S."/>
            <person name="Lage O.M."/>
            <person name="Pohl T."/>
            <person name="Merkel B.J."/>
            <person name="Hornburger P."/>
            <person name="Mueller R.-W."/>
            <person name="Bruemmer F."/>
            <person name="Labrenz M."/>
            <person name="Spormann A.M."/>
            <person name="Op Den Camp H."/>
            <person name="Overmann J."/>
            <person name="Amann R."/>
            <person name="Jetten M.S.M."/>
            <person name="Mascher T."/>
            <person name="Medema M.H."/>
            <person name="Devos D.P."/>
            <person name="Kaster A.-K."/>
            <person name="Ovreas L."/>
            <person name="Rohde M."/>
            <person name="Galperin M.Y."/>
            <person name="Jogler C."/>
        </authorList>
    </citation>
    <scope>NUCLEOTIDE SEQUENCE [LARGE SCALE GENOMIC DNA]</scope>
    <source>
        <strain evidence="4 5">CA85</strain>
    </source>
</reference>
<dbReference type="GO" id="GO:0004065">
    <property type="term" value="F:arylsulfatase activity"/>
    <property type="evidence" value="ECO:0007669"/>
    <property type="project" value="UniProtKB-EC"/>
</dbReference>
<dbReference type="Gene3D" id="3.40.720.10">
    <property type="entry name" value="Alkaline Phosphatase, subunit A"/>
    <property type="match status" value="1"/>
</dbReference>
<feature type="domain" description="Sulfatase N-terminal" evidence="3">
    <location>
        <begin position="26"/>
        <end position="69"/>
    </location>
</feature>
<name>A0A5C5XY56_9BACT</name>
<keyword evidence="2" id="KW-0732">Signal</keyword>
<proteinExistence type="inferred from homology"/>
<dbReference type="OrthoDB" id="9777306at2"/>
<keyword evidence="5" id="KW-1185">Reference proteome</keyword>
<comment type="similarity">
    <text evidence="1">Belongs to the sulfatase family.</text>
</comment>